<accession>A0A1Q9CYF4</accession>
<dbReference type="OrthoDB" id="445807at2759"/>
<reference evidence="2 3" key="1">
    <citation type="submission" date="2016-02" db="EMBL/GenBank/DDBJ databases">
        <title>Genome analysis of coral dinoflagellate symbionts highlights evolutionary adaptations to a symbiotic lifestyle.</title>
        <authorList>
            <person name="Aranda M."/>
            <person name="Li Y."/>
            <person name="Liew Y.J."/>
            <person name="Baumgarten S."/>
            <person name="Simakov O."/>
            <person name="Wilson M."/>
            <person name="Piel J."/>
            <person name="Ashoor H."/>
            <person name="Bougouffa S."/>
            <person name="Bajic V.B."/>
            <person name="Ryu T."/>
            <person name="Ravasi T."/>
            <person name="Bayer T."/>
            <person name="Micklem G."/>
            <person name="Kim H."/>
            <person name="Bhak J."/>
            <person name="Lajeunesse T.C."/>
            <person name="Voolstra C.R."/>
        </authorList>
    </citation>
    <scope>NUCLEOTIDE SEQUENCE [LARGE SCALE GENOMIC DNA]</scope>
    <source>
        <strain evidence="2 3">CCMP2467</strain>
    </source>
</reference>
<feature type="compositionally biased region" description="Pro residues" evidence="1">
    <location>
        <begin position="630"/>
        <end position="640"/>
    </location>
</feature>
<feature type="compositionally biased region" description="Low complexity" evidence="1">
    <location>
        <begin position="783"/>
        <end position="796"/>
    </location>
</feature>
<feature type="compositionally biased region" description="Basic and acidic residues" evidence="1">
    <location>
        <begin position="1012"/>
        <end position="1022"/>
    </location>
</feature>
<dbReference type="Proteomes" id="UP000186817">
    <property type="component" value="Unassembled WGS sequence"/>
</dbReference>
<feature type="region of interest" description="Disordered" evidence="1">
    <location>
        <begin position="1008"/>
        <end position="1070"/>
    </location>
</feature>
<feature type="region of interest" description="Disordered" evidence="1">
    <location>
        <begin position="614"/>
        <end position="641"/>
    </location>
</feature>
<feature type="compositionally biased region" description="Basic residues" evidence="1">
    <location>
        <begin position="1023"/>
        <end position="1035"/>
    </location>
</feature>
<evidence type="ECO:0000256" key="1">
    <source>
        <dbReference type="SAM" id="MobiDB-lite"/>
    </source>
</evidence>
<name>A0A1Q9CYF4_SYMMI</name>
<feature type="region of interest" description="Disordered" evidence="1">
    <location>
        <begin position="770"/>
        <end position="806"/>
    </location>
</feature>
<keyword evidence="3" id="KW-1185">Reference proteome</keyword>
<feature type="compositionally biased region" description="Basic and acidic residues" evidence="1">
    <location>
        <begin position="1036"/>
        <end position="1053"/>
    </location>
</feature>
<proteinExistence type="predicted"/>
<dbReference type="EMBL" id="LSRX01000835">
    <property type="protein sequence ID" value="OLP87930.1"/>
    <property type="molecule type" value="Genomic_DNA"/>
</dbReference>
<evidence type="ECO:0000313" key="2">
    <source>
        <dbReference type="EMBL" id="OLP87930.1"/>
    </source>
</evidence>
<comment type="caution">
    <text evidence="2">The sequence shown here is derived from an EMBL/GenBank/DDBJ whole genome shotgun (WGS) entry which is preliminary data.</text>
</comment>
<organism evidence="2 3">
    <name type="scientific">Symbiodinium microadriaticum</name>
    <name type="common">Dinoflagellate</name>
    <name type="synonym">Zooxanthella microadriatica</name>
    <dbReference type="NCBI Taxonomy" id="2951"/>
    <lineage>
        <taxon>Eukaryota</taxon>
        <taxon>Sar</taxon>
        <taxon>Alveolata</taxon>
        <taxon>Dinophyceae</taxon>
        <taxon>Suessiales</taxon>
        <taxon>Symbiodiniaceae</taxon>
        <taxon>Symbiodinium</taxon>
    </lineage>
</organism>
<gene>
    <name evidence="2" type="ORF">AK812_SmicGene30785</name>
</gene>
<feature type="compositionally biased region" description="Low complexity" evidence="1">
    <location>
        <begin position="620"/>
        <end position="629"/>
    </location>
</feature>
<evidence type="ECO:0000313" key="3">
    <source>
        <dbReference type="Proteomes" id="UP000186817"/>
    </source>
</evidence>
<sequence length="1566" mass="173537">MEREPQPSARLLFSADFRASFERAFDLEADIAAQRLEISRLHGRLRHLEVTVFDFHLEGAPLRSDPYQELDSTAATAVSDSARALSPTSDREKIEPISKMRRRWQLTSTKAPPTALLPMEDSPGSSGAASSWHMVAPIPAPHFDVESISDGEDPLAARGSDTLGPAVPSTAGKSLLECRGALAAKAVAFRAPRPLVKEAGFSRSKDLYDDLAQRNRLLFEQLCDLYFEISPVLGQITASRYSEVLRGKLLAKISDSTASRYLRSVQIFFTTFEELGGNIRQVETGLFLDTFFVLSRCPEEGPLSNSLNVMKALRWYRKLLGLSPFPDLYSAAFSSLVQPASGEKRESMPLPLSFHAFLERKVLDSDTPREEALWAGSFLACIGGSLRFSDAQHISWSSLCNNHFTLRGICYRTKTTKRGAPFAFLGFGAYSSSREFGMNWLSAWILLLDSIWHGLRASFGCQKTPDCFFFTMGKQGFSPASYAQILLRLRNFLQESGMQPKQAANYTLHSLEVTMLSWMAQLDLPLPARQPSNQSQHLGGIRLIRLLSAWGTAAKSALQGSPLRDPTLSPFIAFATMSKTPFSADYIHKLLKTLPDSEKEKFLEMLAGQPVIDQQPASDQAGPKASASQPSPPAATPQTPPEFCDTVAQEAYTQPAPQAEHQGKLNVHHFLLQMLPLPELALYTLLQTGSMAAEFFSLMTESSIPDNIREALASYDTPLFARSCNDQEELASLISHLMEASDTSSVGDQILARASVRLLFSRCRESCGLPPLDDAKGNQQPVATTSSTTNSPAPNAGSSWQESWPAKLSSERTAELRKRFEDDYPTELLDNDSFPSSRLLALTSKMVADKEIRWLPWKFRLSAKAQDDNMLIRPKKLPRLTELSDLLLDEAPSRDIHDGPASFNLINQLLTLATNSIALCRGAHLGSIKLYQKKFLKLCFTKYESASNLRGPTSLEAQAADKRAWELIGELVNIHSWKLDDALHEVTQVRADLSTLLAPRAQIPKHLFQLKEPWRNRQDGKGNRAHLRGNGKGHKGKNDSSSHAEDPPPERSTRGGKGKKGPTSSAGKWLSTLFMEGEQRTLCMRYQQGVPTGFDKDISRSHTLRPRHESDVDEGHELSICEGNWKCAEEDPALLQQLIDEELEAGFLEVVPDLETAFRRWGKERVAVGKVNIVKAPGRSPRLVVDNSICNTNHCCHVPERFSMPSLQDIQSSFPLREDNEEVQDFSLDIKGPAAFFCSDSGILRLLQDPTFVEEVANGSDNHLDRPWLSSLYDDMHRPLGTNVSINPTSWMGIGSHLNEELRFTASPPGTAVSTGAKLLSARHVDLNTKTDLVKVPVSTKRIWMRVADPTSTRRKLCPDSVDVLRFFQHLSSIEWRPRPLRPPALVLVETAADAFGKGNHCGIGGWLRFPSGRTIWFSQLFEVQQFTALGIPVQGDANLDISSYETLAQCFVLLAFWKCSGAGRLALKLPALSDNSGAEAVCNKLYTSKAPLNLFVRKLCMWSALSGISLESSHIAGEKNDDADFLSRWNGDASTLPSRFRTEDRFAIDLPAFWNVAFSVSIFPP</sequence>
<protein>
    <submittedName>
        <fullName evidence="2">Uncharacterized protein</fullName>
    </submittedName>
</protein>